<dbReference type="RefSeq" id="WP_183619283.1">
    <property type="nucleotide sequence ID" value="NZ_CAJHAH010000001.1"/>
</dbReference>
<dbReference type="InterPro" id="IPR003395">
    <property type="entry name" value="RecF/RecN/SMC_N"/>
</dbReference>
<comment type="similarity">
    <text evidence="6">Belongs to the RecF family.</text>
</comment>
<keyword evidence="9" id="KW-1185">Reference proteome</keyword>
<dbReference type="Gene3D" id="1.20.1050.90">
    <property type="entry name" value="RecF/RecN/SMC, N-terminal domain"/>
    <property type="match status" value="1"/>
</dbReference>
<dbReference type="GO" id="GO:0006302">
    <property type="term" value="P:double-strand break repair"/>
    <property type="evidence" value="ECO:0007669"/>
    <property type="project" value="TreeGrafter"/>
</dbReference>
<accession>A0A839TBD4</accession>
<comment type="function">
    <text evidence="6">The RecF protein is involved in DNA metabolism; it is required for DNA replication and normal SOS inducibility. RecF binds preferentially to single-stranded, linear DNA. It also seems to bind ATP.</text>
</comment>
<feature type="domain" description="RecF/RecN/SMC N-terminal" evidence="7">
    <location>
        <begin position="1"/>
        <end position="393"/>
    </location>
</feature>
<reference evidence="8 9" key="1">
    <citation type="submission" date="2020-08" db="EMBL/GenBank/DDBJ databases">
        <title>Genomic Encyclopedia of Type Strains, Phase III (KMG-III): the genomes of soil and plant-associated and newly described type strains.</title>
        <authorList>
            <person name="Whitman W."/>
        </authorList>
    </citation>
    <scope>NUCLEOTIDE SEQUENCE [LARGE SCALE GENOMIC DNA]</scope>
    <source>
        <strain evidence="8 9">CECT 5885</strain>
    </source>
</reference>
<organism evidence="8 9">
    <name type="scientific">Psychrobacter luti</name>
    <dbReference type="NCBI Taxonomy" id="198481"/>
    <lineage>
        <taxon>Bacteria</taxon>
        <taxon>Pseudomonadati</taxon>
        <taxon>Pseudomonadota</taxon>
        <taxon>Gammaproteobacteria</taxon>
        <taxon>Moraxellales</taxon>
        <taxon>Moraxellaceae</taxon>
        <taxon>Psychrobacter</taxon>
    </lineage>
</organism>
<dbReference type="GO" id="GO:0003697">
    <property type="term" value="F:single-stranded DNA binding"/>
    <property type="evidence" value="ECO:0007669"/>
    <property type="project" value="UniProtKB-UniRule"/>
</dbReference>
<evidence type="ECO:0000256" key="4">
    <source>
        <dbReference type="ARBA" id="ARBA00022840"/>
    </source>
</evidence>
<dbReference type="HAMAP" id="MF_00365">
    <property type="entry name" value="RecF"/>
    <property type="match status" value="1"/>
</dbReference>
<dbReference type="PANTHER" id="PTHR32182:SF0">
    <property type="entry name" value="DNA REPLICATION AND REPAIR PROTEIN RECF"/>
    <property type="match status" value="1"/>
</dbReference>
<evidence type="ECO:0000256" key="5">
    <source>
        <dbReference type="ARBA" id="ARBA00023125"/>
    </source>
</evidence>
<dbReference type="GO" id="GO:0009432">
    <property type="term" value="P:SOS response"/>
    <property type="evidence" value="ECO:0007669"/>
    <property type="project" value="UniProtKB-UniRule"/>
</dbReference>
<dbReference type="GO" id="GO:0005737">
    <property type="term" value="C:cytoplasm"/>
    <property type="evidence" value="ECO:0007669"/>
    <property type="project" value="UniProtKB-SubCell"/>
</dbReference>
<gene>
    <name evidence="6" type="primary">recF</name>
    <name evidence="8" type="ORF">FHS24_000959</name>
</gene>
<sequence>MIERLQISHLRNLTQVNLQSAACNVIIGANGSGKTSLLEAIFLLSRGKSFRHHQPKRYIQHHQNAATVHARLNDSSTLAIQKQANATTVLRLNQTTVYNQSILTEQLPTLLIDPSTMDMLEQGSASRRQLLDWLVFHMKQGFHPQWVAYQRLLKQRNSLLKKSRHLTQVQLAELKSWDKGLSNHAALIHHYRERIFTEWQPYFAESIAQLLPAYAEKLSLSYNAGYDTSMALEVQLNERLEQDLQLGYTRIGNHRADIHVHWRSSDVAQTTNDDVKDVNSNPASNTDLNTKLPILKEQAANVLSRGEKKLLITALRLSQLPLLLNDEKTTFAIGKDGNSDVPNRHTKSRATPVVLLDDITAELDDRAIDILLSTLAQLPCQVFMTSLTDGILPLVHRYWSDPKMFHVKQGSVTLL</sequence>
<evidence type="ECO:0000256" key="3">
    <source>
        <dbReference type="ARBA" id="ARBA00022741"/>
    </source>
</evidence>
<keyword evidence="6" id="KW-0234">DNA repair</keyword>
<dbReference type="EMBL" id="JACHXL010000002">
    <property type="protein sequence ID" value="MBB3106458.1"/>
    <property type="molecule type" value="Genomic_DNA"/>
</dbReference>
<keyword evidence="3 6" id="KW-0547">Nucleotide-binding</keyword>
<feature type="binding site" evidence="6">
    <location>
        <begin position="28"/>
        <end position="35"/>
    </location>
    <ligand>
        <name>ATP</name>
        <dbReference type="ChEBI" id="CHEBI:30616"/>
    </ligand>
</feature>
<proteinExistence type="inferred from homology"/>
<protein>
    <recommendedName>
        <fullName evidence="6">DNA replication and repair protein RecF</fullName>
    </recommendedName>
</protein>
<dbReference type="SUPFAM" id="SSF52540">
    <property type="entry name" value="P-loop containing nucleoside triphosphate hydrolases"/>
    <property type="match status" value="1"/>
</dbReference>
<keyword evidence="4 6" id="KW-0067">ATP-binding</keyword>
<keyword evidence="2 6" id="KW-0235">DNA replication</keyword>
<dbReference type="GO" id="GO:0000731">
    <property type="term" value="P:DNA synthesis involved in DNA repair"/>
    <property type="evidence" value="ECO:0007669"/>
    <property type="project" value="TreeGrafter"/>
</dbReference>
<keyword evidence="6" id="KW-0227">DNA damage</keyword>
<evidence type="ECO:0000313" key="8">
    <source>
        <dbReference type="EMBL" id="MBB3106458.1"/>
    </source>
</evidence>
<dbReference type="Pfam" id="PF02463">
    <property type="entry name" value="SMC_N"/>
    <property type="match status" value="1"/>
</dbReference>
<keyword evidence="5 6" id="KW-0238">DNA-binding</keyword>
<evidence type="ECO:0000313" key="9">
    <source>
        <dbReference type="Proteomes" id="UP000588111"/>
    </source>
</evidence>
<keyword evidence="1 6" id="KW-0963">Cytoplasm</keyword>
<keyword evidence="6" id="KW-0742">SOS response</keyword>
<name>A0A839TBD4_9GAMM</name>
<dbReference type="InterPro" id="IPR042174">
    <property type="entry name" value="RecF_2"/>
</dbReference>
<dbReference type="PANTHER" id="PTHR32182">
    <property type="entry name" value="DNA REPLICATION AND REPAIR PROTEIN RECF"/>
    <property type="match status" value="1"/>
</dbReference>
<dbReference type="Proteomes" id="UP000588111">
    <property type="component" value="Unassembled WGS sequence"/>
</dbReference>
<evidence type="ECO:0000256" key="6">
    <source>
        <dbReference type="HAMAP-Rule" id="MF_00365"/>
    </source>
</evidence>
<dbReference type="NCBIfam" id="TIGR00611">
    <property type="entry name" value="recf"/>
    <property type="match status" value="1"/>
</dbReference>
<dbReference type="AlphaFoldDB" id="A0A839TBD4"/>
<evidence type="ECO:0000256" key="1">
    <source>
        <dbReference type="ARBA" id="ARBA00022490"/>
    </source>
</evidence>
<evidence type="ECO:0000259" key="7">
    <source>
        <dbReference type="Pfam" id="PF02463"/>
    </source>
</evidence>
<dbReference type="GO" id="GO:0005524">
    <property type="term" value="F:ATP binding"/>
    <property type="evidence" value="ECO:0007669"/>
    <property type="project" value="UniProtKB-UniRule"/>
</dbReference>
<dbReference type="InterPro" id="IPR027417">
    <property type="entry name" value="P-loop_NTPase"/>
</dbReference>
<dbReference type="Gene3D" id="3.40.50.300">
    <property type="entry name" value="P-loop containing nucleotide triphosphate hydrolases"/>
    <property type="match status" value="1"/>
</dbReference>
<evidence type="ECO:0000256" key="2">
    <source>
        <dbReference type="ARBA" id="ARBA00022705"/>
    </source>
</evidence>
<dbReference type="GO" id="GO:0006260">
    <property type="term" value="P:DNA replication"/>
    <property type="evidence" value="ECO:0007669"/>
    <property type="project" value="UniProtKB-UniRule"/>
</dbReference>
<comment type="subcellular location">
    <subcellularLocation>
        <location evidence="6">Cytoplasm</location>
    </subcellularLocation>
</comment>
<dbReference type="InterPro" id="IPR001238">
    <property type="entry name" value="DNA-binding_RecF"/>
</dbReference>
<comment type="caution">
    <text evidence="8">The sequence shown here is derived from an EMBL/GenBank/DDBJ whole genome shotgun (WGS) entry which is preliminary data.</text>
</comment>